<comment type="caution">
    <text evidence="1">The sequence shown here is derived from an EMBL/GenBank/DDBJ whole genome shotgun (WGS) entry which is preliminary data.</text>
</comment>
<evidence type="ECO:0000313" key="2">
    <source>
        <dbReference type="Proteomes" id="UP000671119"/>
    </source>
</evidence>
<dbReference type="Proteomes" id="UP000671119">
    <property type="component" value="Unassembled WGS sequence"/>
</dbReference>
<organism evidence="1 2">
    <name type="scientific">Mycobacterium tuberculosis</name>
    <dbReference type="NCBI Taxonomy" id="1773"/>
    <lineage>
        <taxon>Bacteria</taxon>
        <taxon>Bacillati</taxon>
        <taxon>Actinomycetota</taxon>
        <taxon>Actinomycetes</taxon>
        <taxon>Mycobacteriales</taxon>
        <taxon>Mycobacteriaceae</taxon>
        <taxon>Mycobacterium</taxon>
        <taxon>Mycobacterium tuberculosis complex</taxon>
    </lineage>
</organism>
<gene>
    <name evidence="1" type="ORF">J8J21_21585</name>
</gene>
<sequence>MLENDYFDALPPKSLPPGVATLAPLAGMSPADGTATLVAFIAEAVAYGLDLVVDRPASIVVAGPGGQLAALTEVLAARTEAE</sequence>
<proteinExistence type="predicted"/>
<reference evidence="1 2" key="1">
    <citation type="submission" date="2021-03" db="EMBL/GenBank/DDBJ databases">
        <title>Whole Genome Sequencing of Mycobacterium tuberculosis clinical isolates from Arunachal Pradesh, India.</title>
        <authorList>
            <person name="Singh S."/>
            <person name="Mudliar S.R."/>
            <person name="Kulsum U."/>
            <person name="Rufai S.B."/>
            <person name="Singh P.K."/>
            <person name="Umpo M."/>
            <person name="Nyori M."/>
        </authorList>
    </citation>
    <scope>NUCLEOTIDE SEQUENCE [LARGE SCALE GENOMIC DNA]</scope>
    <source>
        <strain evidence="1 2">OMICS/BPL/0142/20/SP</strain>
    </source>
</reference>
<dbReference type="AlphaFoldDB" id="A0ABD4Q6T5"/>
<protein>
    <submittedName>
        <fullName evidence="1">Uncharacterized protein</fullName>
    </submittedName>
</protein>
<dbReference type="EMBL" id="JAGIZI010000361">
    <property type="protein sequence ID" value="MBP0685640.1"/>
    <property type="molecule type" value="Genomic_DNA"/>
</dbReference>
<evidence type="ECO:0000313" key="1">
    <source>
        <dbReference type="EMBL" id="MBP0685640.1"/>
    </source>
</evidence>
<dbReference type="Gene3D" id="3.30.420.40">
    <property type="match status" value="1"/>
</dbReference>
<accession>A0ABD4Q6T5</accession>
<feature type="non-terminal residue" evidence="1">
    <location>
        <position position="82"/>
    </location>
</feature>
<name>A0ABD4Q6T5_MYCTX</name>